<sequence>MSLISGKYSPICRDASSSDSCLLIAKYFNNGSTIQVKNAREPEIRYVKKNITLTVWLNFP</sequence>
<comment type="caution">
    <text evidence="1">The sequence shown here is derived from an EMBL/GenBank/DDBJ whole genome shotgun (WGS) entry which is preliminary data.</text>
</comment>
<evidence type="ECO:0000313" key="2">
    <source>
        <dbReference type="Proteomes" id="UP000030185"/>
    </source>
</evidence>
<protein>
    <submittedName>
        <fullName evidence="1">Uncharacterized protein</fullName>
    </submittedName>
</protein>
<organism evidence="1 2">
    <name type="scientific">Sporocytophaga myxococcoides</name>
    <dbReference type="NCBI Taxonomy" id="153721"/>
    <lineage>
        <taxon>Bacteria</taxon>
        <taxon>Pseudomonadati</taxon>
        <taxon>Bacteroidota</taxon>
        <taxon>Cytophagia</taxon>
        <taxon>Cytophagales</taxon>
        <taxon>Cytophagaceae</taxon>
        <taxon>Sporocytophaga</taxon>
    </lineage>
</organism>
<dbReference type="AlphaFoldDB" id="A0A098LDD2"/>
<accession>A0A098LDD2</accession>
<dbReference type="EMBL" id="BBLT01000003">
    <property type="protein sequence ID" value="GAL84434.1"/>
    <property type="molecule type" value="Genomic_DNA"/>
</dbReference>
<name>A0A098LDD2_9BACT</name>
<keyword evidence="2" id="KW-1185">Reference proteome</keyword>
<gene>
    <name evidence="1" type="ORF">MYP_1662</name>
</gene>
<dbReference type="STRING" id="153721.MYP_1662"/>
<proteinExistence type="predicted"/>
<reference evidence="1 2" key="1">
    <citation type="submission" date="2014-09" db="EMBL/GenBank/DDBJ databases">
        <title>Sporocytophaga myxococcoides PG-01 genome sequencing.</title>
        <authorList>
            <person name="Liu L."/>
            <person name="Gao P.J."/>
            <person name="Chen G.J."/>
            <person name="Wang L.S."/>
        </authorList>
    </citation>
    <scope>NUCLEOTIDE SEQUENCE [LARGE SCALE GENOMIC DNA]</scope>
    <source>
        <strain evidence="1 2">PG-01</strain>
    </source>
</reference>
<evidence type="ECO:0000313" key="1">
    <source>
        <dbReference type="EMBL" id="GAL84434.1"/>
    </source>
</evidence>
<dbReference type="Proteomes" id="UP000030185">
    <property type="component" value="Unassembled WGS sequence"/>
</dbReference>